<dbReference type="PROSITE" id="PS00977">
    <property type="entry name" value="FAD_G3PDH_1"/>
    <property type="match status" value="1"/>
</dbReference>
<dbReference type="PROSITE" id="PS00978">
    <property type="entry name" value="FAD_G3PDH_2"/>
    <property type="match status" value="1"/>
</dbReference>
<keyword evidence="6" id="KW-0479">Metal-binding</keyword>
<dbReference type="EMBL" id="KV417533">
    <property type="protein sequence ID" value="KZP23318.1"/>
    <property type="molecule type" value="Genomic_DNA"/>
</dbReference>
<evidence type="ECO:0000256" key="3">
    <source>
        <dbReference type="ARBA" id="ARBA00007330"/>
    </source>
</evidence>
<keyword evidence="8" id="KW-0274">FAD</keyword>
<dbReference type="FunFam" id="3.30.9.10:FF:000001">
    <property type="entry name" value="Glycerol-3-phosphate dehydrogenase"/>
    <property type="match status" value="1"/>
</dbReference>
<sequence>MAVWSSLRRTIFSRQTLAIASGGTAVTVGGGYWYLNSGPAFPATTLETRRPPAPWSPPSRDEMLASLRASSKNLNPDDEFDLLVVGGGATGAGVAVDAVSRGLKVALVERDDFSSGTSSKSTKLVHGGVRYLQKAVFEADYEQYKLVKEALHERKIFLQTAPYLSAMLPIMLPIYKYWQVPYYWVGCKMYDLLAGKENMESSYLMTKGRALDTFPMLKNDGLVGALVYYDGQHNDSRMNIALIMTAVKHGATVANYCEVTSLHKNADGRLNGARVKDSLTGKEWDVKAKGVINATGPFSDSLLTLDNPDHKPIVQASSGIHITLPNYYSPRTMGMLDPSTSDGRVIFFLPWQGNTIAGTTDTKSDVTRDPKAQEEEIRWVLEEVRRYLSPDIKVRRGDVLSAWSGLRPLVKNPNAASTEGLVRNHMIHIGTSGMLTIAGGKWTTYRAMAEETVDAAIKEFKLESRVKNGCVTETLRLVGSDAWSRNMFIGLIQKYGLETPVAKHLSENYGDRAWTVCDYALANPTGETWPLHGTRLSAQYYYIEAEVRYAVHHEYAQTAIDVIARRTRLSFLNAHAALNALPRVVEIMGEELNWSLTRKRQELEGAVKFLGSMGLAPGALVPTIRPNGYRERMENTFWWAVGGAGIFGAQPVGYTPRALFQTTEIDALRLAFEARAGTAGAAVKNALGSEDGAVEYKLGMAQAQELLKQTPGYEAMHEKDFAYVLEEAGLGRRAEMDFEEFIEVCGGLKEVSIAPDFDHEKASKMSRRRIPVEKSGGGL</sequence>
<keyword evidence="10" id="KW-0809">Transit peptide</keyword>
<dbReference type="InterPro" id="IPR036188">
    <property type="entry name" value="FAD/NAD-bd_sf"/>
</dbReference>
<evidence type="ECO:0000256" key="2">
    <source>
        <dbReference type="ARBA" id="ARBA00004173"/>
    </source>
</evidence>
<evidence type="ECO:0000256" key="9">
    <source>
        <dbReference type="ARBA" id="ARBA00022837"/>
    </source>
</evidence>
<dbReference type="GO" id="GO:0006072">
    <property type="term" value="P:glycerol-3-phosphate metabolic process"/>
    <property type="evidence" value="ECO:0007669"/>
    <property type="project" value="UniProtKB-UniRule"/>
</dbReference>
<dbReference type="Proteomes" id="UP000076532">
    <property type="component" value="Unassembled WGS sequence"/>
</dbReference>
<evidence type="ECO:0000256" key="13">
    <source>
        <dbReference type="RuleBase" id="RU361217"/>
    </source>
</evidence>
<dbReference type="Gene3D" id="3.50.50.60">
    <property type="entry name" value="FAD/NAD(P)-binding domain"/>
    <property type="match status" value="1"/>
</dbReference>
<evidence type="ECO:0000256" key="6">
    <source>
        <dbReference type="ARBA" id="ARBA00022723"/>
    </source>
</evidence>
<dbReference type="InterPro" id="IPR000447">
    <property type="entry name" value="G3P_DH_FAD-dep"/>
</dbReference>
<evidence type="ECO:0000259" key="14">
    <source>
        <dbReference type="Pfam" id="PF01266"/>
    </source>
</evidence>
<dbReference type="AlphaFoldDB" id="A0A166LU17"/>
<keyword evidence="9" id="KW-0106">Calcium</keyword>
<dbReference type="GO" id="GO:0046872">
    <property type="term" value="F:metal ion binding"/>
    <property type="evidence" value="ECO:0007669"/>
    <property type="project" value="UniProtKB-KW"/>
</dbReference>
<dbReference type="Gene3D" id="3.30.9.10">
    <property type="entry name" value="D-Amino Acid Oxidase, subunit A, domain 2"/>
    <property type="match status" value="1"/>
</dbReference>
<evidence type="ECO:0000313" key="16">
    <source>
        <dbReference type="EMBL" id="KZP23318.1"/>
    </source>
</evidence>
<comment type="cofactor">
    <cofactor evidence="1 13">
        <name>FAD</name>
        <dbReference type="ChEBI" id="CHEBI:57692"/>
    </cofactor>
</comment>
<evidence type="ECO:0000256" key="1">
    <source>
        <dbReference type="ARBA" id="ARBA00001974"/>
    </source>
</evidence>
<feature type="domain" description="FAD dependent oxidoreductase" evidence="14">
    <location>
        <begin position="81"/>
        <end position="446"/>
    </location>
</feature>
<dbReference type="GO" id="GO:0005739">
    <property type="term" value="C:mitochondrion"/>
    <property type="evidence" value="ECO:0007669"/>
    <property type="project" value="UniProtKB-SubCell"/>
</dbReference>
<dbReference type="STRING" id="436010.A0A166LU17"/>
<keyword evidence="17" id="KW-1185">Reference proteome</keyword>
<name>A0A166LU17_9AGAM</name>
<dbReference type="InterPro" id="IPR038299">
    <property type="entry name" value="DAO_C_sf"/>
</dbReference>
<dbReference type="Pfam" id="PF16901">
    <property type="entry name" value="DAO_C"/>
    <property type="match status" value="1"/>
</dbReference>
<comment type="subcellular location">
    <subcellularLocation>
        <location evidence="2">Mitochondrion</location>
    </subcellularLocation>
</comment>
<evidence type="ECO:0000256" key="8">
    <source>
        <dbReference type="ARBA" id="ARBA00022827"/>
    </source>
</evidence>
<keyword evidence="5 13" id="KW-0285">Flavoprotein</keyword>
<dbReference type="Gene3D" id="1.10.8.870">
    <property type="entry name" value="Alpha-glycerophosphate oxidase, cap domain"/>
    <property type="match status" value="1"/>
</dbReference>
<feature type="domain" description="Alpha-glycerophosphate oxidase C-terminal" evidence="15">
    <location>
        <begin position="470"/>
        <end position="598"/>
    </location>
</feature>
<evidence type="ECO:0000256" key="11">
    <source>
        <dbReference type="ARBA" id="ARBA00023002"/>
    </source>
</evidence>
<evidence type="ECO:0000313" key="17">
    <source>
        <dbReference type="Proteomes" id="UP000076532"/>
    </source>
</evidence>
<reference evidence="16 17" key="1">
    <citation type="journal article" date="2016" name="Mol. Biol. Evol.">
        <title>Comparative Genomics of Early-Diverging Mushroom-Forming Fungi Provides Insights into the Origins of Lignocellulose Decay Capabilities.</title>
        <authorList>
            <person name="Nagy L.G."/>
            <person name="Riley R."/>
            <person name="Tritt A."/>
            <person name="Adam C."/>
            <person name="Daum C."/>
            <person name="Floudas D."/>
            <person name="Sun H."/>
            <person name="Yadav J.S."/>
            <person name="Pangilinan J."/>
            <person name="Larsson K.H."/>
            <person name="Matsuura K."/>
            <person name="Barry K."/>
            <person name="Labutti K."/>
            <person name="Kuo R."/>
            <person name="Ohm R.A."/>
            <person name="Bhattacharya S.S."/>
            <person name="Shirouzu T."/>
            <person name="Yoshinaga Y."/>
            <person name="Martin F.M."/>
            <person name="Grigoriev I.V."/>
            <person name="Hibbett D.S."/>
        </authorList>
    </citation>
    <scope>NUCLEOTIDE SEQUENCE [LARGE SCALE GENOMIC DNA]</scope>
    <source>
        <strain evidence="16 17">CBS 109695</strain>
    </source>
</reference>
<gene>
    <name evidence="16" type="ORF">FIBSPDRAFT_823661</name>
</gene>
<keyword evidence="7" id="KW-0677">Repeat</keyword>
<dbReference type="SUPFAM" id="SSF54373">
    <property type="entry name" value="FAD-linked reductases, C-terminal domain"/>
    <property type="match status" value="1"/>
</dbReference>
<comment type="similarity">
    <text evidence="3 13">Belongs to the FAD-dependent glycerol-3-phosphate dehydrogenase family.</text>
</comment>
<accession>A0A166LU17</accession>
<dbReference type="InterPro" id="IPR031656">
    <property type="entry name" value="DAO_C"/>
</dbReference>
<dbReference type="EC" id="1.1.5.3" evidence="4 13"/>
<evidence type="ECO:0000256" key="10">
    <source>
        <dbReference type="ARBA" id="ARBA00022946"/>
    </source>
</evidence>
<evidence type="ECO:0000259" key="15">
    <source>
        <dbReference type="Pfam" id="PF16901"/>
    </source>
</evidence>
<dbReference type="Pfam" id="PF01266">
    <property type="entry name" value="DAO"/>
    <property type="match status" value="1"/>
</dbReference>
<protein>
    <recommendedName>
        <fullName evidence="4 13">Glycerol-3-phosphate dehydrogenase</fullName>
        <ecNumber evidence="4 13">1.1.5.3</ecNumber>
    </recommendedName>
</protein>
<organism evidence="16 17">
    <name type="scientific">Athelia psychrophila</name>
    <dbReference type="NCBI Taxonomy" id="1759441"/>
    <lineage>
        <taxon>Eukaryota</taxon>
        <taxon>Fungi</taxon>
        <taxon>Dikarya</taxon>
        <taxon>Basidiomycota</taxon>
        <taxon>Agaricomycotina</taxon>
        <taxon>Agaricomycetes</taxon>
        <taxon>Agaricomycetidae</taxon>
        <taxon>Atheliales</taxon>
        <taxon>Atheliaceae</taxon>
        <taxon>Athelia</taxon>
    </lineage>
</organism>
<keyword evidence="12" id="KW-0496">Mitochondrion</keyword>
<dbReference type="PRINTS" id="PR01001">
    <property type="entry name" value="FADG3PDH"/>
</dbReference>
<dbReference type="SUPFAM" id="SSF51905">
    <property type="entry name" value="FAD/NAD(P)-binding domain"/>
    <property type="match status" value="1"/>
</dbReference>
<dbReference type="OrthoDB" id="264015at2759"/>
<dbReference type="FunFam" id="1.10.8.870:FF:000001">
    <property type="entry name" value="Glycerol-3-phosphate dehydrogenase"/>
    <property type="match status" value="1"/>
</dbReference>
<keyword evidence="11 13" id="KW-0560">Oxidoreductase</keyword>
<dbReference type="PANTHER" id="PTHR11985:SF15">
    <property type="entry name" value="GLYCEROL-3-PHOSPHATE DEHYDROGENASE, MITOCHONDRIAL"/>
    <property type="match status" value="1"/>
</dbReference>
<evidence type="ECO:0000256" key="4">
    <source>
        <dbReference type="ARBA" id="ARBA00013029"/>
    </source>
</evidence>
<proteinExistence type="inferred from homology"/>
<dbReference type="GO" id="GO:0004368">
    <property type="term" value="F:glycerol-3-phosphate dehydrogenase (quinone) activity"/>
    <property type="evidence" value="ECO:0007669"/>
    <property type="project" value="UniProtKB-EC"/>
</dbReference>
<evidence type="ECO:0000256" key="12">
    <source>
        <dbReference type="ARBA" id="ARBA00023128"/>
    </source>
</evidence>
<comment type="catalytic activity">
    <reaction evidence="13">
        <text>a quinone + sn-glycerol 3-phosphate = dihydroxyacetone phosphate + a quinol</text>
        <dbReference type="Rhea" id="RHEA:18977"/>
        <dbReference type="ChEBI" id="CHEBI:24646"/>
        <dbReference type="ChEBI" id="CHEBI:57597"/>
        <dbReference type="ChEBI" id="CHEBI:57642"/>
        <dbReference type="ChEBI" id="CHEBI:132124"/>
        <dbReference type="EC" id="1.1.5.3"/>
    </reaction>
</comment>
<evidence type="ECO:0000256" key="7">
    <source>
        <dbReference type="ARBA" id="ARBA00022737"/>
    </source>
</evidence>
<dbReference type="PANTHER" id="PTHR11985">
    <property type="entry name" value="GLYCEROL-3-PHOSPHATE DEHYDROGENASE"/>
    <property type="match status" value="1"/>
</dbReference>
<dbReference type="InterPro" id="IPR006076">
    <property type="entry name" value="FAD-dep_OxRdtase"/>
</dbReference>
<evidence type="ECO:0000256" key="5">
    <source>
        <dbReference type="ARBA" id="ARBA00022630"/>
    </source>
</evidence>